<accession>A0A4C1ZV48</accession>
<evidence type="ECO:0000313" key="3">
    <source>
        <dbReference type="Proteomes" id="UP000299102"/>
    </source>
</evidence>
<protein>
    <submittedName>
        <fullName evidence="2">Uncharacterized protein</fullName>
    </submittedName>
</protein>
<keyword evidence="3" id="KW-1185">Reference proteome</keyword>
<dbReference type="AlphaFoldDB" id="A0A4C1ZV48"/>
<name>A0A4C1ZV48_EUMVA</name>
<evidence type="ECO:0000256" key="1">
    <source>
        <dbReference type="SAM" id="MobiDB-lite"/>
    </source>
</evidence>
<dbReference type="EMBL" id="BGZK01002270">
    <property type="protein sequence ID" value="GBP92376.1"/>
    <property type="molecule type" value="Genomic_DNA"/>
</dbReference>
<proteinExistence type="predicted"/>
<dbReference type="Proteomes" id="UP000299102">
    <property type="component" value="Unassembled WGS sequence"/>
</dbReference>
<gene>
    <name evidence="2" type="ORF">EVAR_64981_1</name>
</gene>
<organism evidence="2 3">
    <name type="scientific">Eumeta variegata</name>
    <name type="common">Bagworm moth</name>
    <name type="synonym">Eumeta japonica</name>
    <dbReference type="NCBI Taxonomy" id="151549"/>
    <lineage>
        <taxon>Eukaryota</taxon>
        <taxon>Metazoa</taxon>
        <taxon>Ecdysozoa</taxon>
        <taxon>Arthropoda</taxon>
        <taxon>Hexapoda</taxon>
        <taxon>Insecta</taxon>
        <taxon>Pterygota</taxon>
        <taxon>Neoptera</taxon>
        <taxon>Endopterygota</taxon>
        <taxon>Lepidoptera</taxon>
        <taxon>Glossata</taxon>
        <taxon>Ditrysia</taxon>
        <taxon>Tineoidea</taxon>
        <taxon>Psychidae</taxon>
        <taxon>Oiketicinae</taxon>
        <taxon>Eumeta</taxon>
    </lineage>
</organism>
<feature type="region of interest" description="Disordered" evidence="1">
    <location>
        <begin position="100"/>
        <end position="123"/>
    </location>
</feature>
<evidence type="ECO:0000313" key="2">
    <source>
        <dbReference type="EMBL" id="GBP92376.1"/>
    </source>
</evidence>
<reference evidence="2 3" key="1">
    <citation type="journal article" date="2019" name="Commun. Biol.">
        <title>The bagworm genome reveals a unique fibroin gene that provides high tensile strength.</title>
        <authorList>
            <person name="Kono N."/>
            <person name="Nakamura H."/>
            <person name="Ohtoshi R."/>
            <person name="Tomita M."/>
            <person name="Numata K."/>
            <person name="Arakawa K."/>
        </authorList>
    </citation>
    <scope>NUCLEOTIDE SEQUENCE [LARGE SCALE GENOMIC DNA]</scope>
</reference>
<feature type="compositionally biased region" description="Basic residues" evidence="1">
    <location>
        <begin position="104"/>
        <end position="115"/>
    </location>
</feature>
<comment type="caution">
    <text evidence="2">The sequence shown here is derived from an EMBL/GenBank/DDBJ whole genome shotgun (WGS) entry which is preliminary data.</text>
</comment>
<sequence length="123" mass="13588">MVAMQLHIGLNLSPPRDLGSTTTSTILPEGPYPIRPGSKFLGLPDPVLPNKLWSAFVVSWKTTTSLNSKFRGLVTPAISRQLHEQQTINSRQQYISSTIAAQKHAAKPANKQHVKYNKEGQNN</sequence>